<dbReference type="AlphaFoldDB" id="A0A5D6WMN4"/>
<reference evidence="2 3" key="1">
    <citation type="submission" date="2019-08" db="EMBL/GenBank/DDBJ databases">
        <title>Selenomonas sp. mPRGC5 and Selenomonas sp. mPRGC8 isolated from ruminal fluid of dairy goat (Capra hircus).</title>
        <authorList>
            <person name="Poothong S."/>
            <person name="Nuengjamnong C."/>
            <person name="Tanasupawat S."/>
        </authorList>
    </citation>
    <scope>NUCLEOTIDE SEQUENCE [LARGE SCALE GENOMIC DNA]</scope>
    <source>
        <strain evidence="3">mPRGC8</strain>
    </source>
</reference>
<dbReference type="Pfam" id="PF10543">
    <property type="entry name" value="ORF6N"/>
    <property type="match status" value="1"/>
</dbReference>
<comment type="caution">
    <text evidence="2">The sequence shown here is derived from an EMBL/GenBank/DDBJ whole genome shotgun (WGS) entry which is preliminary data.</text>
</comment>
<proteinExistence type="predicted"/>
<dbReference type="RefSeq" id="WP_149188774.1">
    <property type="nucleotide sequence ID" value="NZ_VTOZ01000008.1"/>
</dbReference>
<dbReference type="InterPro" id="IPR018873">
    <property type="entry name" value="KilA-N_DNA-bd_domain"/>
</dbReference>
<evidence type="ECO:0000313" key="2">
    <source>
        <dbReference type="EMBL" id="TYZ29386.1"/>
    </source>
</evidence>
<keyword evidence="3" id="KW-1185">Reference proteome</keyword>
<gene>
    <name evidence="2" type="ORF">FZ041_05040</name>
</gene>
<accession>A0A5D6WMN4</accession>
<protein>
    <submittedName>
        <fullName evidence="2">ORF6N domain-containing protein</fullName>
    </submittedName>
</protein>
<sequence>MSDTSLLGVEKAELGPADAQHIEKLVYMVRGQQVMLDYDLARLYQVETKTLNRAASRNSARFPEDFRFQLTREEFDNLRCQIGTSSEETTGHGGRRYLPYAYTEQGISMLSGVLRSDVAVQVSIGIMRAFVEMRKFIANNSLLFERISSVELKQLAFQQETNEKLDRVFDYINTHTESSQKIFFDGQIYDAFSLLIDLIKRAEKDIVLVDGYVDVGTLNLLAKKQSGVVVEIHTFGNTRLTAADIEKFNQQYPQLMVKYTSAFHDRFLILDHKEAYHIGASLKDAGKKCFAVTKLQDLGLLTELLHKLQK</sequence>
<evidence type="ECO:0000313" key="3">
    <source>
        <dbReference type="Proteomes" id="UP000322783"/>
    </source>
</evidence>
<dbReference type="SUPFAM" id="SSF56024">
    <property type="entry name" value="Phospholipase D/nuclease"/>
    <property type="match status" value="1"/>
</dbReference>
<name>A0A5D6WMN4_9FIRM</name>
<dbReference type="EMBL" id="VTOZ01000008">
    <property type="protein sequence ID" value="TYZ29386.1"/>
    <property type="molecule type" value="Genomic_DNA"/>
</dbReference>
<organism evidence="2 3">
    <name type="scientific">Selenomonas caprae</name>
    <dbReference type="NCBI Taxonomy" id="2606905"/>
    <lineage>
        <taxon>Bacteria</taxon>
        <taxon>Bacillati</taxon>
        <taxon>Bacillota</taxon>
        <taxon>Negativicutes</taxon>
        <taxon>Selenomonadales</taxon>
        <taxon>Selenomonadaceae</taxon>
        <taxon>Selenomonas</taxon>
    </lineage>
</organism>
<dbReference type="Proteomes" id="UP000322783">
    <property type="component" value="Unassembled WGS sequence"/>
</dbReference>
<evidence type="ECO:0000259" key="1">
    <source>
        <dbReference type="Pfam" id="PF10543"/>
    </source>
</evidence>
<feature type="domain" description="KilA-N DNA-binding" evidence="1">
    <location>
        <begin position="25"/>
        <end position="113"/>
    </location>
</feature>